<dbReference type="GO" id="GO:0006289">
    <property type="term" value="P:nucleotide-excision repair"/>
    <property type="evidence" value="ECO:0007669"/>
    <property type="project" value="UniProtKB-UniRule"/>
</dbReference>
<keyword evidence="12" id="KW-1185">Reference proteome</keyword>
<dbReference type="GO" id="GO:0009432">
    <property type="term" value="P:SOS response"/>
    <property type="evidence" value="ECO:0007669"/>
    <property type="project" value="UniProtKB-UniRule"/>
</dbReference>
<evidence type="ECO:0000259" key="8">
    <source>
        <dbReference type="PROSITE" id="PS50151"/>
    </source>
</evidence>
<dbReference type="SUPFAM" id="SSF47781">
    <property type="entry name" value="RuvA domain 2-like"/>
    <property type="match status" value="1"/>
</dbReference>
<dbReference type="PANTHER" id="PTHR30562:SF1">
    <property type="entry name" value="UVRABC SYSTEM PROTEIN C"/>
    <property type="match status" value="1"/>
</dbReference>
<evidence type="ECO:0000256" key="1">
    <source>
        <dbReference type="ARBA" id="ARBA00022490"/>
    </source>
</evidence>
<feature type="domain" description="UVR" evidence="8">
    <location>
        <begin position="206"/>
        <end position="241"/>
    </location>
</feature>
<evidence type="ECO:0000259" key="10">
    <source>
        <dbReference type="PROSITE" id="PS50165"/>
    </source>
</evidence>
<keyword evidence="3 7" id="KW-0228">DNA excision</keyword>
<evidence type="ECO:0000313" key="11">
    <source>
        <dbReference type="EMBL" id="SJZ81115.1"/>
    </source>
</evidence>
<protein>
    <recommendedName>
        <fullName evidence="7">UvrABC system protein C</fullName>
        <shortName evidence="7">Protein UvrC</shortName>
    </recommendedName>
    <alternativeName>
        <fullName evidence="7">Excinuclease ABC subunit C</fullName>
    </alternativeName>
</protein>
<dbReference type="InterPro" id="IPR050066">
    <property type="entry name" value="UvrABC_protein_C"/>
</dbReference>
<dbReference type="FunFam" id="3.30.420.340:FF:000002">
    <property type="entry name" value="UvrABC system protein C"/>
    <property type="match status" value="1"/>
</dbReference>
<comment type="subcellular location">
    <subcellularLocation>
        <location evidence="7">Cytoplasm</location>
    </subcellularLocation>
</comment>
<dbReference type="PROSITE" id="PS50165">
    <property type="entry name" value="UVRC"/>
    <property type="match status" value="1"/>
</dbReference>
<dbReference type="STRING" id="1121925.SAMN02746011_01818"/>
<dbReference type="SUPFAM" id="SSF82771">
    <property type="entry name" value="GIY-YIG endonuclease"/>
    <property type="match status" value="1"/>
</dbReference>
<dbReference type="GO" id="GO:0003677">
    <property type="term" value="F:DNA binding"/>
    <property type="evidence" value="ECO:0007669"/>
    <property type="project" value="UniProtKB-UniRule"/>
</dbReference>
<dbReference type="Pfam" id="PF01541">
    <property type="entry name" value="GIY-YIG"/>
    <property type="match status" value="1"/>
</dbReference>
<dbReference type="PANTHER" id="PTHR30562">
    <property type="entry name" value="UVRC/OXIDOREDUCTASE"/>
    <property type="match status" value="1"/>
</dbReference>
<keyword evidence="6 7" id="KW-0742">SOS response</keyword>
<dbReference type="OrthoDB" id="9804933at2"/>
<evidence type="ECO:0000313" key="12">
    <source>
        <dbReference type="Proteomes" id="UP000189941"/>
    </source>
</evidence>
<dbReference type="Gene3D" id="1.10.150.20">
    <property type="entry name" value="5' to 3' exonuclease, C-terminal subdomain"/>
    <property type="match status" value="1"/>
</dbReference>
<dbReference type="Proteomes" id="UP000189941">
    <property type="component" value="Unassembled WGS sequence"/>
</dbReference>
<evidence type="ECO:0000256" key="3">
    <source>
        <dbReference type="ARBA" id="ARBA00022769"/>
    </source>
</evidence>
<dbReference type="Pfam" id="PF14520">
    <property type="entry name" value="HHH_5"/>
    <property type="match status" value="1"/>
</dbReference>
<dbReference type="GO" id="GO:0009380">
    <property type="term" value="C:excinuclease repair complex"/>
    <property type="evidence" value="ECO:0007669"/>
    <property type="project" value="InterPro"/>
</dbReference>
<dbReference type="InterPro" id="IPR000305">
    <property type="entry name" value="GIY-YIG_endonuc"/>
</dbReference>
<dbReference type="InterPro" id="IPR047296">
    <property type="entry name" value="GIY-YIG_UvrC_Cho"/>
</dbReference>
<dbReference type="Pfam" id="PF22920">
    <property type="entry name" value="UvrC_RNaseH"/>
    <property type="match status" value="1"/>
</dbReference>
<sequence>MSEQELSAKEIRDRIEQKLTLLPDLPGCYLMKDKNDQIIYVGKAKNLKNRVRSYFRGAHDTKTTKLVADIHHFETIVTNSNKEALLLEINLIQKYQPIYNIKLKEGTMYPYLKITNERHPQLILTNIVGKDGATYFGPFPNVGAATSTQQLLHKVYPLRRCGKNEKRACFYYHLGQCIGPCDHEVSREEYAAQINKIKQFFNGNVNDIKQDLKVKMAEAAEKLEFEVAADYRDQLKYIETTIERQTVMSQDYDNMDVFGYTLDKGWLSVQVFMLRQGSILKREAAIFPSYAEPEEEVTTFIARFYKEQSQMKPRAVLVPSDIDKELLEEVLELPVSTPLRGKKRSMLELCEKNSKIALDEKFRLIEMRELKTTKAVEDLAQLLKIPQAYKIEAFDHSNILGTNAVSGMVVYTDGKPDRKQYRKYKIKTVEGSNEFASTQEVIRRRYTRLLKENAPLPDLVLMDGGKIQIRAARDVIENELGLAIPVAGMVKDDHHKTAAIMDGYTEEVLDVDPRSQVFHFIQRVQEEVHRYAISYHRQVRSKSQIASQLQQIEGVGPATRTKLLKHFKSLDKVKLASVEEIRSLGIPSKTAERIVLTLNPDEANKAVAVNEAIEAATVNEVIETKEANDKATK</sequence>
<dbReference type="InterPro" id="IPR010994">
    <property type="entry name" value="RuvA_2-like"/>
</dbReference>
<evidence type="ECO:0000256" key="6">
    <source>
        <dbReference type="ARBA" id="ARBA00023236"/>
    </source>
</evidence>
<dbReference type="NCBIfam" id="TIGR00194">
    <property type="entry name" value="uvrC"/>
    <property type="match status" value="1"/>
</dbReference>
<keyword evidence="4 7" id="KW-0267">Excision nuclease</keyword>
<evidence type="ECO:0000256" key="2">
    <source>
        <dbReference type="ARBA" id="ARBA00022763"/>
    </source>
</evidence>
<dbReference type="InterPro" id="IPR001943">
    <property type="entry name" value="UVR_dom"/>
</dbReference>
<comment type="similarity">
    <text evidence="7">Belongs to the UvrC family.</text>
</comment>
<name>A0A1T4NPS3_9LACT</name>
<dbReference type="SUPFAM" id="SSF46600">
    <property type="entry name" value="C-terminal UvrC-binding domain of UvrB"/>
    <property type="match status" value="1"/>
</dbReference>
<dbReference type="SMART" id="SM00465">
    <property type="entry name" value="GIYc"/>
    <property type="match status" value="1"/>
</dbReference>
<dbReference type="PROSITE" id="PS50164">
    <property type="entry name" value="GIY_YIG"/>
    <property type="match status" value="1"/>
</dbReference>
<keyword evidence="2 7" id="KW-0227">DNA damage</keyword>
<dbReference type="InterPro" id="IPR004791">
    <property type="entry name" value="UvrC"/>
</dbReference>
<dbReference type="HAMAP" id="MF_00203">
    <property type="entry name" value="UvrC"/>
    <property type="match status" value="1"/>
</dbReference>
<dbReference type="InterPro" id="IPR038476">
    <property type="entry name" value="UvrC_RNase_H_dom_sf"/>
</dbReference>
<dbReference type="GO" id="GO:0009381">
    <property type="term" value="F:excinuclease ABC activity"/>
    <property type="evidence" value="ECO:0007669"/>
    <property type="project" value="UniProtKB-UniRule"/>
</dbReference>
<evidence type="ECO:0000256" key="4">
    <source>
        <dbReference type="ARBA" id="ARBA00022881"/>
    </source>
</evidence>
<feature type="domain" description="GIY-YIG" evidence="9">
    <location>
        <begin position="24"/>
        <end position="101"/>
    </location>
</feature>
<dbReference type="Pfam" id="PF02151">
    <property type="entry name" value="UVR"/>
    <property type="match status" value="1"/>
</dbReference>
<evidence type="ECO:0000256" key="5">
    <source>
        <dbReference type="ARBA" id="ARBA00023204"/>
    </source>
</evidence>
<proteinExistence type="inferred from homology"/>
<evidence type="ECO:0000259" key="9">
    <source>
        <dbReference type="PROSITE" id="PS50164"/>
    </source>
</evidence>
<dbReference type="AlphaFoldDB" id="A0A1T4NPS3"/>
<organism evidence="11 12">
    <name type="scientific">Globicatella sulfidifaciens DSM 15739</name>
    <dbReference type="NCBI Taxonomy" id="1121925"/>
    <lineage>
        <taxon>Bacteria</taxon>
        <taxon>Bacillati</taxon>
        <taxon>Bacillota</taxon>
        <taxon>Bacilli</taxon>
        <taxon>Lactobacillales</taxon>
        <taxon>Aerococcaceae</taxon>
        <taxon>Globicatella</taxon>
    </lineage>
</organism>
<accession>A0A1T4NPS3</accession>
<feature type="domain" description="UvrC family homology region profile" evidence="10">
    <location>
        <begin position="257"/>
        <end position="476"/>
    </location>
</feature>
<keyword evidence="1 7" id="KW-0963">Cytoplasm</keyword>
<dbReference type="CDD" id="cd10434">
    <property type="entry name" value="GIY-YIG_UvrC_Cho"/>
    <property type="match status" value="1"/>
</dbReference>
<evidence type="ECO:0000256" key="7">
    <source>
        <dbReference type="HAMAP-Rule" id="MF_00203"/>
    </source>
</evidence>
<dbReference type="Gene3D" id="3.30.420.340">
    <property type="entry name" value="UvrC, RNAse H endonuclease domain"/>
    <property type="match status" value="1"/>
</dbReference>
<dbReference type="RefSeq" id="WP_078756503.1">
    <property type="nucleotide sequence ID" value="NZ_FUWO01000021.1"/>
</dbReference>
<keyword evidence="5 7" id="KW-0234">DNA repair</keyword>
<comment type="subunit">
    <text evidence="7">Interacts with UvrB in an incision complex.</text>
</comment>
<dbReference type="Pfam" id="PF08459">
    <property type="entry name" value="UvrC_RNaseH_dom"/>
    <property type="match status" value="1"/>
</dbReference>
<reference evidence="12" key="1">
    <citation type="submission" date="2017-02" db="EMBL/GenBank/DDBJ databases">
        <authorList>
            <person name="Varghese N."/>
            <person name="Submissions S."/>
        </authorList>
    </citation>
    <scope>NUCLEOTIDE SEQUENCE [LARGE SCALE GENOMIC DNA]</scope>
    <source>
        <strain evidence="12">DSM 15739</strain>
    </source>
</reference>
<dbReference type="InterPro" id="IPR001162">
    <property type="entry name" value="UvrC_RNase_H_dom"/>
</dbReference>
<comment type="function">
    <text evidence="7">The UvrABC repair system catalyzes the recognition and processing of DNA lesions. UvrC both incises the 5' and 3' sides of the lesion. The N-terminal half is responsible for the 3' incision and the C-terminal half is responsible for the 5' incision.</text>
</comment>
<dbReference type="GO" id="GO:0005737">
    <property type="term" value="C:cytoplasm"/>
    <property type="evidence" value="ECO:0007669"/>
    <property type="project" value="UniProtKB-SubCell"/>
</dbReference>
<dbReference type="InterPro" id="IPR035901">
    <property type="entry name" value="GIY-YIG_endonuc_sf"/>
</dbReference>
<dbReference type="FunFam" id="3.40.1440.10:FF:000001">
    <property type="entry name" value="UvrABC system protein C"/>
    <property type="match status" value="1"/>
</dbReference>
<dbReference type="InterPro" id="IPR036876">
    <property type="entry name" value="UVR_dom_sf"/>
</dbReference>
<dbReference type="Gene3D" id="4.10.860.10">
    <property type="entry name" value="UVR domain"/>
    <property type="match status" value="1"/>
</dbReference>
<gene>
    <name evidence="7" type="primary">uvrC</name>
    <name evidence="11" type="ORF">SAMN02746011_01818</name>
</gene>
<dbReference type="EMBL" id="FUWO01000021">
    <property type="protein sequence ID" value="SJZ81115.1"/>
    <property type="molecule type" value="Genomic_DNA"/>
</dbReference>
<dbReference type="Gene3D" id="3.40.1440.10">
    <property type="entry name" value="GIY-YIG endonuclease"/>
    <property type="match status" value="1"/>
</dbReference>
<dbReference type="PROSITE" id="PS50151">
    <property type="entry name" value="UVR"/>
    <property type="match status" value="1"/>
</dbReference>